<organism evidence="1 2">
    <name type="scientific">Blepharisma stoltei</name>
    <dbReference type="NCBI Taxonomy" id="1481888"/>
    <lineage>
        <taxon>Eukaryota</taxon>
        <taxon>Sar</taxon>
        <taxon>Alveolata</taxon>
        <taxon>Ciliophora</taxon>
        <taxon>Postciliodesmatophora</taxon>
        <taxon>Heterotrichea</taxon>
        <taxon>Heterotrichida</taxon>
        <taxon>Blepharismidae</taxon>
        <taxon>Blepharisma</taxon>
    </lineage>
</organism>
<dbReference type="AlphaFoldDB" id="A0AAU9IFY7"/>
<evidence type="ECO:0000313" key="1">
    <source>
        <dbReference type="EMBL" id="CAG9312387.1"/>
    </source>
</evidence>
<dbReference type="EMBL" id="CAJZBQ010000006">
    <property type="protein sequence ID" value="CAG9312387.1"/>
    <property type="molecule type" value="Genomic_DNA"/>
</dbReference>
<dbReference type="Proteomes" id="UP001162131">
    <property type="component" value="Unassembled WGS sequence"/>
</dbReference>
<sequence>MTQQPASSQFKNGESSGNDTILCALCLHEKTYLTQLNLYMAYRLLRVAETRTFAIFVYVAPQTWSRPGFLL</sequence>
<accession>A0AAU9IFY7</accession>
<keyword evidence="2" id="KW-1185">Reference proteome</keyword>
<name>A0AAU9IFY7_9CILI</name>
<comment type="caution">
    <text evidence="1">The sequence shown here is derived from an EMBL/GenBank/DDBJ whole genome shotgun (WGS) entry which is preliminary data.</text>
</comment>
<reference evidence="1" key="1">
    <citation type="submission" date="2021-09" db="EMBL/GenBank/DDBJ databases">
        <authorList>
            <consortium name="AG Swart"/>
            <person name="Singh M."/>
            <person name="Singh A."/>
            <person name="Seah K."/>
            <person name="Emmerich C."/>
        </authorList>
    </citation>
    <scope>NUCLEOTIDE SEQUENCE</scope>
    <source>
        <strain evidence="1">ATCC30299</strain>
    </source>
</reference>
<gene>
    <name evidence="1" type="ORF">BSTOLATCC_MIC6494</name>
</gene>
<proteinExistence type="predicted"/>
<evidence type="ECO:0000313" key="2">
    <source>
        <dbReference type="Proteomes" id="UP001162131"/>
    </source>
</evidence>
<protein>
    <submittedName>
        <fullName evidence="1">Uncharacterized protein</fullName>
    </submittedName>
</protein>